<comment type="caution">
    <text evidence="1">The sequence shown here is derived from an EMBL/GenBank/DDBJ whole genome shotgun (WGS) entry which is preliminary data.</text>
</comment>
<name>A0ACB7P4C2_9PEZI</name>
<evidence type="ECO:0000313" key="1">
    <source>
        <dbReference type="EMBL" id="KAH6628045.1"/>
    </source>
</evidence>
<organism evidence="1 2">
    <name type="scientific">Chaetomium tenue</name>
    <dbReference type="NCBI Taxonomy" id="1854479"/>
    <lineage>
        <taxon>Eukaryota</taxon>
        <taxon>Fungi</taxon>
        <taxon>Dikarya</taxon>
        <taxon>Ascomycota</taxon>
        <taxon>Pezizomycotina</taxon>
        <taxon>Sordariomycetes</taxon>
        <taxon>Sordariomycetidae</taxon>
        <taxon>Sordariales</taxon>
        <taxon>Chaetomiaceae</taxon>
        <taxon>Chaetomium</taxon>
    </lineage>
</organism>
<accession>A0ACB7P4C2</accession>
<evidence type="ECO:0000313" key="2">
    <source>
        <dbReference type="Proteomes" id="UP000724584"/>
    </source>
</evidence>
<protein>
    <submittedName>
        <fullName evidence="1">Uncharacterized protein</fullName>
    </submittedName>
</protein>
<sequence length="385" mass="43513">MSRPTPRALPDKLILVTNGTHPLQLQIIKQLLQAGSRVRTTVPSSSPSEWLDKLFARFVHTNAFQRVKTSPRFPNHPSTYQLAVRGVHAIVHDATPPEFSTKTPIAEAWAHTERGVLALLEAAAREPSVEALTYTSALMGEAAAAAVPSVGGEEEEVVGGAEAVRNSCLVKGEETLWGWVRDKKPRFKVNVVSPANVIGYHFAPLYTQDWMNWVWTMYWNGGRAPLEIQGAGVTQAHWYVDVEDVALLHIASIFDERIRGERLQAWGWYRDRNDVIDIMRDHTILEGRRMLGAEFDFQKAWEEAAKRYPIIDDDGTPCEQIYPSSARALAIFADGRWKGYGRWKEFERTIRQSLAFFDVNWQWPEQVETGGGLRVNGIPTRRLLN</sequence>
<dbReference type="Proteomes" id="UP000724584">
    <property type="component" value="Unassembled WGS sequence"/>
</dbReference>
<reference evidence="1 2" key="1">
    <citation type="journal article" date="2021" name="Nat. Commun.">
        <title>Genetic determinants of endophytism in the Arabidopsis root mycobiome.</title>
        <authorList>
            <person name="Mesny F."/>
            <person name="Miyauchi S."/>
            <person name="Thiergart T."/>
            <person name="Pickel B."/>
            <person name="Atanasova L."/>
            <person name="Karlsson M."/>
            <person name="Huettel B."/>
            <person name="Barry K.W."/>
            <person name="Haridas S."/>
            <person name="Chen C."/>
            <person name="Bauer D."/>
            <person name="Andreopoulos W."/>
            <person name="Pangilinan J."/>
            <person name="LaButti K."/>
            <person name="Riley R."/>
            <person name="Lipzen A."/>
            <person name="Clum A."/>
            <person name="Drula E."/>
            <person name="Henrissat B."/>
            <person name="Kohler A."/>
            <person name="Grigoriev I.V."/>
            <person name="Martin F.M."/>
            <person name="Hacquard S."/>
        </authorList>
    </citation>
    <scope>NUCLEOTIDE SEQUENCE [LARGE SCALE GENOMIC DNA]</scope>
    <source>
        <strain evidence="1 2">MPI-SDFR-AT-0079</strain>
    </source>
</reference>
<proteinExistence type="predicted"/>
<dbReference type="EMBL" id="JAGIZQ010000005">
    <property type="protein sequence ID" value="KAH6628045.1"/>
    <property type="molecule type" value="Genomic_DNA"/>
</dbReference>
<gene>
    <name evidence="1" type="ORF">F5144DRAFT_495075</name>
</gene>
<keyword evidence="2" id="KW-1185">Reference proteome</keyword>